<gene>
    <name evidence="1" type="ORF">NYR54_02900</name>
</gene>
<name>A0A9X2X7S8_9HYPH</name>
<dbReference type="EMBL" id="JAODNV010000004">
    <property type="protein sequence ID" value="MCT8989250.1"/>
    <property type="molecule type" value="Genomic_DNA"/>
</dbReference>
<dbReference type="AlphaFoldDB" id="A0A9X2X7S8"/>
<accession>A0A9X2X7S8</accession>
<protein>
    <submittedName>
        <fullName evidence="1">Uncharacterized protein</fullName>
    </submittedName>
</protein>
<comment type="caution">
    <text evidence="1">The sequence shown here is derived from an EMBL/GenBank/DDBJ whole genome shotgun (WGS) entry which is preliminary data.</text>
</comment>
<proteinExistence type="predicted"/>
<evidence type="ECO:0000313" key="2">
    <source>
        <dbReference type="Proteomes" id="UP001149009"/>
    </source>
</evidence>
<keyword evidence="2" id="KW-1185">Reference proteome</keyword>
<sequence length="121" mass="13573">MIHTLSVSWHGPVRLLPRPRQGYTPPERTFARGAAKFTHKLIPETERSSKAGHFVDGELDLTSRLALGFAYDDFTDDDGQIWRNGKGSVSYEFDEHWKLSFGVSYTETDVAAGDCGVQVRL</sequence>
<dbReference type="RefSeq" id="WP_261513952.1">
    <property type="nucleotide sequence ID" value="NZ_JAODNV010000004.1"/>
</dbReference>
<evidence type="ECO:0000313" key="1">
    <source>
        <dbReference type="EMBL" id="MCT8989250.1"/>
    </source>
</evidence>
<reference evidence="1" key="1">
    <citation type="submission" date="2022-08" db="EMBL/GenBank/DDBJ databases">
        <title>Chelativorans sichuanense sp. nov., a paraffin oil-degrading bacterium isolated from a mixture of oil-based drill cuttings and paddy soil.</title>
        <authorList>
            <person name="Yu J."/>
            <person name="Liu H."/>
            <person name="Chen Q."/>
        </authorList>
    </citation>
    <scope>NUCLEOTIDE SEQUENCE</scope>
    <source>
        <strain evidence="1">SCAU 2101</strain>
    </source>
</reference>
<dbReference type="Proteomes" id="UP001149009">
    <property type="component" value="Unassembled WGS sequence"/>
</dbReference>
<organism evidence="1 2">
    <name type="scientific">Chelativorans petroleitrophicus</name>
    <dbReference type="NCBI Taxonomy" id="2975484"/>
    <lineage>
        <taxon>Bacteria</taxon>
        <taxon>Pseudomonadati</taxon>
        <taxon>Pseudomonadota</taxon>
        <taxon>Alphaproteobacteria</taxon>
        <taxon>Hyphomicrobiales</taxon>
        <taxon>Phyllobacteriaceae</taxon>
        <taxon>Chelativorans</taxon>
    </lineage>
</organism>